<gene>
    <name evidence="1" type="ORF">ATANTOWER_014976</name>
</gene>
<protein>
    <recommendedName>
        <fullName evidence="3">Secreted protein</fullName>
    </recommendedName>
</protein>
<evidence type="ECO:0000313" key="2">
    <source>
        <dbReference type="Proteomes" id="UP001345963"/>
    </source>
</evidence>
<evidence type="ECO:0008006" key="3">
    <source>
        <dbReference type="Google" id="ProtNLM"/>
    </source>
</evidence>
<keyword evidence="2" id="KW-1185">Reference proteome</keyword>
<accession>A0ABU7BQM8</accession>
<name>A0ABU7BQM8_9TELE</name>
<organism evidence="1 2">
    <name type="scientific">Ataeniobius toweri</name>
    <dbReference type="NCBI Taxonomy" id="208326"/>
    <lineage>
        <taxon>Eukaryota</taxon>
        <taxon>Metazoa</taxon>
        <taxon>Chordata</taxon>
        <taxon>Craniata</taxon>
        <taxon>Vertebrata</taxon>
        <taxon>Euteleostomi</taxon>
        <taxon>Actinopterygii</taxon>
        <taxon>Neopterygii</taxon>
        <taxon>Teleostei</taxon>
        <taxon>Neoteleostei</taxon>
        <taxon>Acanthomorphata</taxon>
        <taxon>Ovalentaria</taxon>
        <taxon>Atherinomorphae</taxon>
        <taxon>Cyprinodontiformes</taxon>
        <taxon>Goodeidae</taxon>
        <taxon>Ataeniobius</taxon>
    </lineage>
</organism>
<dbReference type="EMBL" id="JAHUTI010062118">
    <property type="protein sequence ID" value="MED6252664.1"/>
    <property type="molecule type" value="Genomic_DNA"/>
</dbReference>
<reference evidence="1 2" key="1">
    <citation type="submission" date="2021-07" db="EMBL/GenBank/DDBJ databases">
        <authorList>
            <person name="Palmer J.M."/>
        </authorList>
    </citation>
    <scope>NUCLEOTIDE SEQUENCE [LARGE SCALE GENOMIC DNA]</scope>
    <source>
        <strain evidence="1 2">AT_MEX2019</strain>
        <tissue evidence="1">Muscle</tissue>
    </source>
</reference>
<dbReference type="Proteomes" id="UP001345963">
    <property type="component" value="Unassembled WGS sequence"/>
</dbReference>
<evidence type="ECO:0000313" key="1">
    <source>
        <dbReference type="EMBL" id="MED6252664.1"/>
    </source>
</evidence>
<proteinExistence type="predicted"/>
<sequence>MCFDLCPSIAAMAVCLELLSCWKVNLHPSLKSFATSNWFYISSNHLPLALLCFPAKDQHSHTMMLPPLCFTVWNVCSRRCAVLFFSPHIVFFSLDRSYISPGVLFSFDTFL</sequence>
<comment type="caution">
    <text evidence="1">The sequence shown here is derived from an EMBL/GenBank/DDBJ whole genome shotgun (WGS) entry which is preliminary data.</text>
</comment>